<keyword evidence="3" id="KW-0677">Repeat</keyword>
<evidence type="ECO:0000256" key="1">
    <source>
        <dbReference type="ARBA" id="ARBA00004138"/>
    </source>
</evidence>
<evidence type="ECO:0000256" key="6">
    <source>
        <dbReference type="SAM" id="MobiDB-lite"/>
    </source>
</evidence>
<dbReference type="AlphaFoldDB" id="A0ABD3RW81"/>
<keyword evidence="2" id="KW-0433">Leucine-rich repeat</keyword>
<comment type="caution">
    <text evidence="7">The sequence shown here is derived from an EMBL/GenBank/DDBJ whole genome shotgun (WGS) entry which is preliminary data.</text>
</comment>
<evidence type="ECO:0000256" key="2">
    <source>
        <dbReference type="ARBA" id="ARBA00022614"/>
    </source>
</evidence>
<dbReference type="InterPro" id="IPR050576">
    <property type="entry name" value="Cilia_flagella_integrity"/>
</dbReference>
<keyword evidence="5" id="KW-0966">Cell projection</keyword>
<proteinExistence type="predicted"/>
<dbReference type="Proteomes" id="UP001530377">
    <property type="component" value="Unassembled WGS sequence"/>
</dbReference>
<dbReference type="PROSITE" id="PS51450">
    <property type="entry name" value="LRR"/>
    <property type="match status" value="4"/>
</dbReference>
<feature type="region of interest" description="Disordered" evidence="6">
    <location>
        <begin position="553"/>
        <end position="581"/>
    </location>
</feature>
<protein>
    <recommendedName>
        <fullName evidence="9">Dynein assembly factor 1, axonemal homolog</fullName>
    </recommendedName>
</protein>
<feature type="compositionally biased region" description="Polar residues" evidence="6">
    <location>
        <begin position="342"/>
        <end position="352"/>
    </location>
</feature>
<dbReference type="InterPro" id="IPR001611">
    <property type="entry name" value="Leu-rich_rpt"/>
</dbReference>
<dbReference type="PRINTS" id="PR00019">
    <property type="entry name" value="LEURICHRPT"/>
</dbReference>
<dbReference type="Gene3D" id="3.80.10.10">
    <property type="entry name" value="Ribonuclease Inhibitor"/>
    <property type="match status" value="2"/>
</dbReference>
<feature type="region of interest" description="Disordered" evidence="6">
    <location>
        <begin position="1"/>
        <end position="22"/>
    </location>
</feature>
<dbReference type="InterPro" id="IPR032675">
    <property type="entry name" value="LRR_dom_sf"/>
</dbReference>
<dbReference type="SUPFAM" id="SSF52075">
    <property type="entry name" value="Outer arm dynein light chain 1"/>
    <property type="match status" value="1"/>
</dbReference>
<keyword evidence="8" id="KW-1185">Reference proteome</keyword>
<dbReference type="EMBL" id="JALLPB020000148">
    <property type="protein sequence ID" value="KAL3816446.1"/>
    <property type="molecule type" value="Genomic_DNA"/>
</dbReference>
<reference evidence="7 8" key="1">
    <citation type="submission" date="2024-10" db="EMBL/GenBank/DDBJ databases">
        <title>Updated reference genomes for cyclostephanoid diatoms.</title>
        <authorList>
            <person name="Roberts W.R."/>
            <person name="Alverson A.J."/>
        </authorList>
    </citation>
    <scope>NUCLEOTIDE SEQUENCE [LARGE SCALE GENOMIC DNA]</scope>
    <source>
        <strain evidence="7 8">AJA228-03</strain>
    </source>
</reference>
<name>A0ABD3RW81_9STRA</name>
<keyword evidence="4" id="KW-0969">Cilium</keyword>
<evidence type="ECO:0000256" key="4">
    <source>
        <dbReference type="ARBA" id="ARBA00023069"/>
    </source>
</evidence>
<dbReference type="SMART" id="SM00365">
    <property type="entry name" value="LRR_SD22"/>
    <property type="match status" value="4"/>
</dbReference>
<comment type="subcellular location">
    <subcellularLocation>
        <location evidence="1">Cell projection</location>
        <location evidence="1">Cilium</location>
    </subcellularLocation>
</comment>
<accession>A0ABD3RW81</accession>
<dbReference type="PANTHER" id="PTHR45973:SF9">
    <property type="entry name" value="LEUCINE-RICH REPEAT-CONTAINING PROTEIN 46"/>
    <property type="match status" value="1"/>
</dbReference>
<evidence type="ECO:0000256" key="5">
    <source>
        <dbReference type="ARBA" id="ARBA00023273"/>
    </source>
</evidence>
<evidence type="ECO:0008006" key="9">
    <source>
        <dbReference type="Google" id="ProtNLM"/>
    </source>
</evidence>
<organism evidence="7 8">
    <name type="scientific">Cyclostephanos tholiformis</name>
    <dbReference type="NCBI Taxonomy" id="382380"/>
    <lineage>
        <taxon>Eukaryota</taxon>
        <taxon>Sar</taxon>
        <taxon>Stramenopiles</taxon>
        <taxon>Ochrophyta</taxon>
        <taxon>Bacillariophyta</taxon>
        <taxon>Coscinodiscophyceae</taxon>
        <taxon>Thalassiosirophycidae</taxon>
        <taxon>Stephanodiscales</taxon>
        <taxon>Stephanodiscaceae</taxon>
        <taxon>Cyclostephanos</taxon>
    </lineage>
</organism>
<dbReference type="InterPro" id="IPR025875">
    <property type="entry name" value="Leu-rich_rpt_4"/>
</dbReference>
<dbReference type="Pfam" id="PF12799">
    <property type="entry name" value="LRR_4"/>
    <property type="match status" value="1"/>
</dbReference>
<feature type="region of interest" description="Disordered" evidence="6">
    <location>
        <begin position="333"/>
        <end position="352"/>
    </location>
</feature>
<evidence type="ECO:0000313" key="8">
    <source>
        <dbReference type="Proteomes" id="UP001530377"/>
    </source>
</evidence>
<feature type="compositionally biased region" description="Basic and acidic residues" evidence="6">
    <location>
        <begin position="8"/>
        <end position="19"/>
    </location>
</feature>
<evidence type="ECO:0000256" key="3">
    <source>
        <dbReference type="ARBA" id="ARBA00022737"/>
    </source>
</evidence>
<sequence length="619" mass="69465">MVEFEELDTARDGKDKNETDLLDGLPLMSKSELQRAALEHGGYATPYLNDTLYLHFKGYRRIENLGEYTGLKTLWLHSNGFSKIENMNNLHELRCLFLQRNCLTKIENLDGLSSLVQLDLSENQISYVEGLSHLTNLTNLNLSNNALSDGASIAHLIECKELSAVDLSKNQLVGEDIVGCLAGIARLKSLNMAGNPVVSKVAYFRKKVIVACKSLRYLDRPVFDDERTATEAFSEGGIEAERLTKERLLQAKRNKDRDALVEFRAWQETVRSTEKHVPRYEVDGIVCPAALTDTLSSNENLAENPQIVTTEKKYQSDDLDLLATILKSQSTKEASFDEGDNHGTNVKASTRLDSNDVPSFAEIASKFEPDAEVTDAKTTDIENSDVAPTKTTPSILAPVEIIPTEIETPTSNHDSDDDVTARLVRESIAIIKCNKGMLQHEIKDMAWTREMDEKLLKYAAEYDNDFGIVSSKIAGDEHNLVFDEFSCYRRWSFLDLSPNDDVSKDDVSKEKPVIHPQKEDCTFPGTDKELTYFLNRGGQRKTIEELLRNEADTMQSFDSMPQDAADPREDRDDVMHTRASGTTSAVLRSLSDIDDFGDDDDGIGIVHRDVFWRELEVRG</sequence>
<gene>
    <name evidence="7" type="ORF">ACHAXA_001028</name>
</gene>
<dbReference type="PANTHER" id="PTHR45973">
    <property type="entry name" value="PROTEIN PHOSPHATASE 1 REGULATORY SUBUNIT SDS22-RELATED"/>
    <property type="match status" value="1"/>
</dbReference>
<feature type="compositionally biased region" description="Basic and acidic residues" evidence="6">
    <location>
        <begin position="565"/>
        <end position="576"/>
    </location>
</feature>
<evidence type="ECO:0000313" key="7">
    <source>
        <dbReference type="EMBL" id="KAL3816446.1"/>
    </source>
</evidence>